<dbReference type="Proteomes" id="UP001597062">
    <property type="component" value="Unassembled WGS sequence"/>
</dbReference>
<dbReference type="PIRSF" id="PIRSF018266">
    <property type="entry name" value="FecR"/>
    <property type="match status" value="1"/>
</dbReference>
<evidence type="ECO:0000313" key="4">
    <source>
        <dbReference type="EMBL" id="MFD0993544.1"/>
    </source>
</evidence>
<dbReference type="Pfam" id="PF04773">
    <property type="entry name" value="FecR"/>
    <property type="match status" value="1"/>
</dbReference>
<dbReference type="InterPro" id="IPR032508">
    <property type="entry name" value="FecR_C"/>
</dbReference>
<dbReference type="Gene3D" id="2.60.120.1440">
    <property type="match status" value="1"/>
</dbReference>
<keyword evidence="1" id="KW-1133">Transmembrane helix</keyword>
<keyword evidence="1" id="KW-0472">Membrane</keyword>
<dbReference type="PANTHER" id="PTHR30273:SF2">
    <property type="entry name" value="PROTEIN FECR"/>
    <property type="match status" value="1"/>
</dbReference>
<keyword evidence="1" id="KW-0812">Transmembrane</keyword>
<evidence type="ECO:0000259" key="3">
    <source>
        <dbReference type="Pfam" id="PF16344"/>
    </source>
</evidence>
<feature type="domain" description="Protein FecR C-terminal" evidence="3">
    <location>
        <begin position="229"/>
        <end position="291"/>
    </location>
</feature>
<dbReference type="EMBL" id="JBHTJR010000048">
    <property type="protein sequence ID" value="MFD0993544.1"/>
    <property type="molecule type" value="Genomic_DNA"/>
</dbReference>
<dbReference type="PANTHER" id="PTHR30273">
    <property type="entry name" value="PERIPLASMIC SIGNAL SENSOR AND SIGMA FACTOR ACTIVATOR FECR-RELATED"/>
    <property type="match status" value="1"/>
</dbReference>
<dbReference type="RefSeq" id="WP_386107914.1">
    <property type="nucleotide sequence ID" value="NZ_JBHTJR010000048.1"/>
</dbReference>
<evidence type="ECO:0000256" key="1">
    <source>
        <dbReference type="SAM" id="Phobius"/>
    </source>
</evidence>
<feature type="transmembrane region" description="Helical" evidence="1">
    <location>
        <begin position="69"/>
        <end position="90"/>
    </location>
</feature>
<evidence type="ECO:0000259" key="2">
    <source>
        <dbReference type="Pfam" id="PF04773"/>
    </source>
</evidence>
<reference evidence="5" key="1">
    <citation type="journal article" date="2019" name="Int. J. Syst. Evol. Microbiol.">
        <title>The Global Catalogue of Microorganisms (GCM) 10K type strain sequencing project: providing services to taxonomists for standard genome sequencing and annotation.</title>
        <authorList>
            <consortium name="The Broad Institute Genomics Platform"/>
            <consortium name="The Broad Institute Genome Sequencing Center for Infectious Disease"/>
            <person name="Wu L."/>
            <person name="Ma J."/>
        </authorList>
    </citation>
    <scope>NUCLEOTIDE SEQUENCE [LARGE SCALE GENOMIC DNA]</scope>
    <source>
        <strain evidence="5">CCUG 60527</strain>
    </source>
</reference>
<keyword evidence="5" id="KW-1185">Reference proteome</keyword>
<feature type="domain" description="FecR protein" evidence="2">
    <location>
        <begin position="96"/>
        <end position="187"/>
    </location>
</feature>
<protein>
    <submittedName>
        <fullName evidence="4">FecR family protein</fullName>
    </submittedName>
</protein>
<accession>A0ABW3JT47</accession>
<dbReference type="InterPro" id="IPR006860">
    <property type="entry name" value="FecR"/>
</dbReference>
<dbReference type="Gene3D" id="3.55.50.30">
    <property type="match status" value="1"/>
</dbReference>
<dbReference type="InterPro" id="IPR012373">
    <property type="entry name" value="Ferrdict_sens_TM"/>
</dbReference>
<evidence type="ECO:0000313" key="5">
    <source>
        <dbReference type="Proteomes" id="UP001597062"/>
    </source>
</evidence>
<name>A0ABW3JT47_9FLAO</name>
<gene>
    <name evidence="4" type="ORF">ACFQ1U_10045</name>
</gene>
<organism evidence="4 5">
    <name type="scientific">Tenacibaculum geojense</name>
    <dbReference type="NCBI Taxonomy" id="915352"/>
    <lineage>
        <taxon>Bacteria</taxon>
        <taxon>Pseudomonadati</taxon>
        <taxon>Bacteroidota</taxon>
        <taxon>Flavobacteriia</taxon>
        <taxon>Flavobacteriales</taxon>
        <taxon>Flavobacteriaceae</taxon>
        <taxon>Tenacibaculum</taxon>
    </lineage>
</organism>
<dbReference type="Pfam" id="PF16344">
    <property type="entry name" value="FecR_C"/>
    <property type="match status" value="1"/>
</dbReference>
<sequence>MNREDLIKKWLDNNLNSQEQQAFEALDDYNALTKLDRFAKGFSAPEFDSEATFKNIVAATNSSKKSTNWITYATKIAAMLVISFGFYFLFYNTSTEYQTDYAEKTAFTLPDNSAVSLNAQSQLSFNKKNWNTKRDVNLTGEAYFKVEKGSTFNVITQAGTITVLGTQFNVKERSNYFEVTCYEGSVKVTHPKKTIVLKPGDSFVVLNNEIINKNTNNTAPSWIKNTSEFKSVPLQQVINELEIQYNITINTKNIDTNKLFTGKFTHTNLEVALQSVTIPLSLKYSKNNNTISLTRE</sequence>
<proteinExistence type="predicted"/>
<comment type="caution">
    <text evidence="4">The sequence shown here is derived from an EMBL/GenBank/DDBJ whole genome shotgun (WGS) entry which is preliminary data.</text>
</comment>